<accession>A0A9W8EH27</accession>
<dbReference type="PROSITE" id="PS00778">
    <property type="entry name" value="HIS_ACID_PHOSPHAT_2"/>
    <property type="match status" value="1"/>
</dbReference>
<dbReference type="EMBL" id="JANBQF010001035">
    <property type="protein sequence ID" value="KAJ1998224.1"/>
    <property type="molecule type" value="Genomic_DNA"/>
</dbReference>
<dbReference type="InterPro" id="IPR000560">
    <property type="entry name" value="His_Pase_clade-2"/>
</dbReference>
<feature type="signal peptide" evidence="2">
    <location>
        <begin position="1"/>
        <end position="22"/>
    </location>
</feature>
<dbReference type="PANTHER" id="PTHR11567:SF195">
    <property type="entry name" value="ACID PHOSPHATASE, PUTATIVE (AFU_ORTHOLOGUE AFUA_3G14570)-RELATED"/>
    <property type="match status" value="1"/>
</dbReference>
<reference evidence="3" key="1">
    <citation type="submission" date="2022-07" db="EMBL/GenBank/DDBJ databases">
        <title>Phylogenomic reconstructions and comparative analyses of Kickxellomycotina fungi.</title>
        <authorList>
            <person name="Reynolds N.K."/>
            <person name="Stajich J.E."/>
            <person name="Barry K."/>
            <person name="Grigoriev I.V."/>
            <person name="Crous P."/>
            <person name="Smith M.E."/>
        </authorList>
    </citation>
    <scope>NUCLEOTIDE SEQUENCE</scope>
    <source>
        <strain evidence="3">IMI 214461</strain>
    </source>
</reference>
<dbReference type="SUPFAM" id="SSF53254">
    <property type="entry name" value="Phosphoglycerate mutase-like"/>
    <property type="match status" value="1"/>
</dbReference>
<dbReference type="InterPro" id="IPR029033">
    <property type="entry name" value="His_PPase_superfam"/>
</dbReference>
<organism evidence="3 4">
    <name type="scientific">Coemansia thaxteri</name>
    <dbReference type="NCBI Taxonomy" id="2663907"/>
    <lineage>
        <taxon>Eukaryota</taxon>
        <taxon>Fungi</taxon>
        <taxon>Fungi incertae sedis</taxon>
        <taxon>Zoopagomycota</taxon>
        <taxon>Kickxellomycotina</taxon>
        <taxon>Kickxellomycetes</taxon>
        <taxon>Kickxellales</taxon>
        <taxon>Kickxellaceae</taxon>
        <taxon>Coemansia</taxon>
    </lineage>
</organism>
<feature type="chain" id="PRO_5040900989" description="Acid phosphatase" evidence="2">
    <location>
        <begin position="23"/>
        <end position="463"/>
    </location>
</feature>
<dbReference type="Proteomes" id="UP001150907">
    <property type="component" value="Unassembled WGS sequence"/>
</dbReference>
<dbReference type="Gene3D" id="3.40.50.1240">
    <property type="entry name" value="Phosphoglycerate mutase-like"/>
    <property type="match status" value="1"/>
</dbReference>
<gene>
    <name evidence="3" type="ORF">H4R26_005536</name>
</gene>
<dbReference type="GO" id="GO:0016791">
    <property type="term" value="F:phosphatase activity"/>
    <property type="evidence" value="ECO:0007669"/>
    <property type="project" value="TreeGrafter"/>
</dbReference>
<dbReference type="InterPro" id="IPR033379">
    <property type="entry name" value="Acid_Pase_AS"/>
</dbReference>
<evidence type="ECO:0000313" key="3">
    <source>
        <dbReference type="EMBL" id="KAJ1998224.1"/>
    </source>
</evidence>
<keyword evidence="4" id="KW-1185">Reference proteome</keyword>
<dbReference type="InterPro" id="IPR050645">
    <property type="entry name" value="Histidine_acid_phosphatase"/>
</dbReference>
<dbReference type="PROSITE" id="PS00616">
    <property type="entry name" value="HIS_ACID_PHOSPHAT_1"/>
    <property type="match status" value="1"/>
</dbReference>
<proteinExistence type="inferred from homology"/>
<evidence type="ECO:0000256" key="1">
    <source>
        <dbReference type="ARBA" id="ARBA00005375"/>
    </source>
</evidence>
<protein>
    <recommendedName>
        <fullName evidence="5">Acid phosphatase</fullName>
    </recommendedName>
</protein>
<dbReference type="OrthoDB" id="10257284at2759"/>
<keyword evidence="2" id="KW-0732">Signal</keyword>
<dbReference type="CDD" id="cd07061">
    <property type="entry name" value="HP_HAP_like"/>
    <property type="match status" value="1"/>
</dbReference>
<dbReference type="AlphaFoldDB" id="A0A9W8EH27"/>
<name>A0A9W8EH27_9FUNG</name>
<dbReference type="PANTHER" id="PTHR11567">
    <property type="entry name" value="ACID PHOSPHATASE-RELATED"/>
    <property type="match status" value="1"/>
</dbReference>
<evidence type="ECO:0000256" key="2">
    <source>
        <dbReference type="SAM" id="SignalP"/>
    </source>
</evidence>
<sequence length="463" mass="50989">MGARALYSVAALAAVLAAAAKASPEGSSSFGTGVSAYAFDDAAYSYCDAGYPVSQGYSAVPDAKLELVQVVVRHGDRTPVNLIPDDTTTWNCNGIEENIYLHGTDQPEKNSTGSFKQVIEIPTWNKKYGFSNQVWRGTCDVGELTDRGKAQHRLLGSQLRGVYVDKLGFLPSQLNGTDDIYVRTTHIWRTKNSAESLLGALWPERSISPEAAIPIHTYPEQIETMYGNTGACPKLTAIAAQITNSDQFQDFLRSQGPLMAKLIGILDVSGSSWRNSWDGYVDVVQTRECHGLPLPCSDRASAGTSTTPKCVTVEDAAQVRRNAHYEYTFKFRDHPLSQNYTRLAIGSLIGTLRDQIQDHIAGKTGSMKLALYSGHDSTVAPLLAALQASNRNMLWPPYASNLVFELWKKTDGSRLVRVIYNGQVLKLQPEFEWCDLNACPLDKYYKHLEKYIPTEIATQCASN</sequence>
<evidence type="ECO:0000313" key="4">
    <source>
        <dbReference type="Proteomes" id="UP001150907"/>
    </source>
</evidence>
<comment type="similarity">
    <text evidence="1">Belongs to the histidine acid phosphatase family.</text>
</comment>
<dbReference type="Pfam" id="PF00328">
    <property type="entry name" value="His_Phos_2"/>
    <property type="match status" value="1"/>
</dbReference>
<evidence type="ECO:0008006" key="5">
    <source>
        <dbReference type="Google" id="ProtNLM"/>
    </source>
</evidence>
<comment type="caution">
    <text evidence="3">The sequence shown here is derived from an EMBL/GenBank/DDBJ whole genome shotgun (WGS) entry which is preliminary data.</text>
</comment>